<evidence type="ECO:0000313" key="2">
    <source>
        <dbReference type="Proteomes" id="UP000237105"/>
    </source>
</evidence>
<name>A0A2P5C615_PARAD</name>
<protein>
    <submittedName>
        <fullName evidence="1">Uncharacterized protein</fullName>
    </submittedName>
</protein>
<gene>
    <name evidence="1" type="ORF">PanWU01x14_180880</name>
</gene>
<reference evidence="2" key="1">
    <citation type="submission" date="2016-06" db="EMBL/GenBank/DDBJ databases">
        <title>Parallel loss of symbiosis genes in relatives of nitrogen-fixing non-legume Parasponia.</title>
        <authorList>
            <person name="Van Velzen R."/>
            <person name="Holmer R."/>
            <person name="Bu F."/>
            <person name="Rutten L."/>
            <person name="Van Zeijl A."/>
            <person name="Liu W."/>
            <person name="Santuari L."/>
            <person name="Cao Q."/>
            <person name="Sharma T."/>
            <person name="Shen D."/>
            <person name="Roswanjaya Y."/>
            <person name="Wardhani T."/>
            <person name="Kalhor M.S."/>
            <person name="Jansen J."/>
            <person name="Van den Hoogen J."/>
            <person name="Gungor B."/>
            <person name="Hartog M."/>
            <person name="Hontelez J."/>
            <person name="Verver J."/>
            <person name="Yang W.-C."/>
            <person name="Schijlen E."/>
            <person name="Repin R."/>
            <person name="Schilthuizen M."/>
            <person name="Schranz E."/>
            <person name="Heidstra R."/>
            <person name="Miyata K."/>
            <person name="Fedorova E."/>
            <person name="Kohlen W."/>
            <person name="Bisseling T."/>
            <person name="Smit S."/>
            <person name="Geurts R."/>
        </authorList>
    </citation>
    <scope>NUCLEOTIDE SEQUENCE [LARGE SCALE GENOMIC DNA]</scope>
    <source>
        <strain evidence="2">cv. WU1-14</strain>
    </source>
</reference>
<dbReference type="AlphaFoldDB" id="A0A2P5C615"/>
<dbReference type="Proteomes" id="UP000237105">
    <property type="component" value="Unassembled WGS sequence"/>
</dbReference>
<organism evidence="1 2">
    <name type="scientific">Parasponia andersonii</name>
    <name type="common">Sponia andersonii</name>
    <dbReference type="NCBI Taxonomy" id="3476"/>
    <lineage>
        <taxon>Eukaryota</taxon>
        <taxon>Viridiplantae</taxon>
        <taxon>Streptophyta</taxon>
        <taxon>Embryophyta</taxon>
        <taxon>Tracheophyta</taxon>
        <taxon>Spermatophyta</taxon>
        <taxon>Magnoliopsida</taxon>
        <taxon>eudicotyledons</taxon>
        <taxon>Gunneridae</taxon>
        <taxon>Pentapetalae</taxon>
        <taxon>rosids</taxon>
        <taxon>fabids</taxon>
        <taxon>Rosales</taxon>
        <taxon>Cannabaceae</taxon>
        <taxon>Parasponia</taxon>
    </lineage>
</organism>
<proteinExistence type="predicted"/>
<keyword evidence="2" id="KW-1185">Reference proteome</keyword>
<accession>A0A2P5C615</accession>
<sequence length="111" mass="12488">MFSLTQKGIIKIIIICYKYHVLWKNKKRRKNIEREKGNNCPQKVTSTAPLLYAQKASGEKISNSMKEIQVIKQCNAGTRSQSSLDGYDPSSIDESTLTTLNCSGVVWNCCL</sequence>
<dbReference type="EMBL" id="JXTB01000170">
    <property type="protein sequence ID" value="PON56520.1"/>
    <property type="molecule type" value="Genomic_DNA"/>
</dbReference>
<comment type="caution">
    <text evidence="1">The sequence shown here is derived from an EMBL/GenBank/DDBJ whole genome shotgun (WGS) entry which is preliminary data.</text>
</comment>
<evidence type="ECO:0000313" key="1">
    <source>
        <dbReference type="EMBL" id="PON56520.1"/>
    </source>
</evidence>